<reference evidence="6 7" key="1">
    <citation type="submission" date="2020-08" db="EMBL/GenBank/DDBJ databases">
        <title>Sequencing the genomes of 1000 actinobacteria strains.</title>
        <authorList>
            <person name="Klenk H.-P."/>
        </authorList>
    </citation>
    <scope>NUCLEOTIDE SEQUENCE [LARGE SCALE GENOMIC DNA]</scope>
    <source>
        <strain evidence="6 7">DSM 105784</strain>
    </source>
</reference>
<organism evidence="6 7">
    <name type="scientific">Conyzicola lurida</name>
    <dbReference type="NCBI Taxonomy" id="1172621"/>
    <lineage>
        <taxon>Bacteria</taxon>
        <taxon>Bacillati</taxon>
        <taxon>Actinomycetota</taxon>
        <taxon>Actinomycetes</taxon>
        <taxon>Micrococcales</taxon>
        <taxon>Microbacteriaceae</taxon>
        <taxon>Conyzicola</taxon>
    </lineage>
</organism>
<evidence type="ECO:0000256" key="1">
    <source>
        <dbReference type="ARBA" id="ARBA00004141"/>
    </source>
</evidence>
<feature type="transmembrane region" description="Helical" evidence="5">
    <location>
        <begin position="20"/>
        <end position="39"/>
    </location>
</feature>
<dbReference type="InterPro" id="IPR019109">
    <property type="entry name" value="MamF_MmsF"/>
</dbReference>
<dbReference type="Proteomes" id="UP000536685">
    <property type="component" value="Unassembled WGS sequence"/>
</dbReference>
<dbReference type="RefSeq" id="WP_184236102.1">
    <property type="nucleotide sequence ID" value="NZ_JACHMJ010000001.1"/>
</dbReference>
<dbReference type="EMBL" id="JACHMJ010000001">
    <property type="protein sequence ID" value="MBB5843414.1"/>
    <property type="molecule type" value="Genomic_DNA"/>
</dbReference>
<dbReference type="AlphaFoldDB" id="A0A841AM55"/>
<proteinExistence type="predicted"/>
<evidence type="ECO:0000256" key="2">
    <source>
        <dbReference type="ARBA" id="ARBA00022692"/>
    </source>
</evidence>
<comment type="caution">
    <text evidence="6">The sequence shown here is derived from an EMBL/GenBank/DDBJ whole genome shotgun (WGS) entry which is preliminary data.</text>
</comment>
<accession>A0A841AM55</accession>
<evidence type="ECO:0000256" key="3">
    <source>
        <dbReference type="ARBA" id="ARBA00022989"/>
    </source>
</evidence>
<comment type="subcellular location">
    <subcellularLocation>
        <location evidence="1">Membrane</location>
        <topology evidence="1">Multi-pass membrane protein</topology>
    </subcellularLocation>
</comment>
<sequence length="129" mass="13589">MTDSVSSRARALRDDRAWASLAHLGGVLGPIPALIVFVVTRQRAGVARKESKEALNWQITAAIGYVSLLVVAGVLSLAMSLVSLGPAASLTLVLPAALYALNVVLSLTASSRVNAGGEYRYPVSVRFLR</sequence>
<keyword evidence="7" id="KW-1185">Reference proteome</keyword>
<protein>
    <submittedName>
        <fullName evidence="6">Putative Tic20 family protein</fullName>
    </submittedName>
</protein>
<keyword evidence="2 5" id="KW-0812">Transmembrane</keyword>
<evidence type="ECO:0000256" key="5">
    <source>
        <dbReference type="SAM" id="Phobius"/>
    </source>
</evidence>
<gene>
    <name evidence="6" type="ORF">HD599_001737</name>
</gene>
<evidence type="ECO:0000313" key="6">
    <source>
        <dbReference type="EMBL" id="MBB5843414.1"/>
    </source>
</evidence>
<feature type="transmembrane region" description="Helical" evidence="5">
    <location>
        <begin position="59"/>
        <end position="81"/>
    </location>
</feature>
<keyword evidence="3 5" id="KW-1133">Transmembrane helix</keyword>
<keyword evidence="4 5" id="KW-0472">Membrane</keyword>
<name>A0A841AM55_9MICO</name>
<dbReference type="Pfam" id="PF09685">
    <property type="entry name" value="MamF_MmsF"/>
    <property type="match status" value="1"/>
</dbReference>
<evidence type="ECO:0000256" key="4">
    <source>
        <dbReference type="ARBA" id="ARBA00023136"/>
    </source>
</evidence>
<feature type="transmembrane region" description="Helical" evidence="5">
    <location>
        <begin position="87"/>
        <end position="105"/>
    </location>
</feature>
<evidence type="ECO:0000313" key="7">
    <source>
        <dbReference type="Proteomes" id="UP000536685"/>
    </source>
</evidence>